<comment type="caution">
    <text evidence="2">The sequence shown here is derived from an EMBL/GenBank/DDBJ whole genome shotgun (WGS) entry which is preliminary data.</text>
</comment>
<feature type="region of interest" description="Disordered" evidence="1">
    <location>
        <begin position="492"/>
        <end position="511"/>
    </location>
</feature>
<dbReference type="AlphaFoldDB" id="A0A8H7NV19"/>
<gene>
    <name evidence="2" type="ORF">IEO21_09089</name>
</gene>
<feature type="compositionally biased region" description="Low complexity" evidence="1">
    <location>
        <begin position="657"/>
        <end position="673"/>
    </location>
</feature>
<feature type="region of interest" description="Disordered" evidence="1">
    <location>
        <begin position="708"/>
        <end position="800"/>
    </location>
</feature>
<feature type="compositionally biased region" description="Polar residues" evidence="1">
    <location>
        <begin position="674"/>
        <end position="684"/>
    </location>
</feature>
<protein>
    <submittedName>
        <fullName evidence="2">Uncharacterized protein</fullName>
    </submittedName>
</protein>
<feature type="region of interest" description="Disordered" evidence="1">
    <location>
        <begin position="657"/>
        <end position="684"/>
    </location>
</feature>
<feature type="compositionally biased region" description="Low complexity" evidence="1">
    <location>
        <begin position="764"/>
        <end position="780"/>
    </location>
</feature>
<feature type="region of interest" description="Disordered" evidence="1">
    <location>
        <begin position="114"/>
        <end position="139"/>
    </location>
</feature>
<feature type="compositionally biased region" description="Polar residues" evidence="1">
    <location>
        <begin position="114"/>
        <end position="132"/>
    </location>
</feature>
<dbReference type="Proteomes" id="UP000639403">
    <property type="component" value="Unassembled WGS sequence"/>
</dbReference>
<accession>A0A8H7NV19</accession>
<proteinExistence type="predicted"/>
<evidence type="ECO:0000313" key="2">
    <source>
        <dbReference type="EMBL" id="KAF9805354.1"/>
    </source>
</evidence>
<feature type="compositionally biased region" description="Polar residues" evidence="1">
    <location>
        <begin position="380"/>
        <end position="389"/>
    </location>
</feature>
<feature type="compositionally biased region" description="Polar residues" evidence="1">
    <location>
        <begin position="786"/>
        <end position="796"/>
    </location>
</feature>
<feature type="region of interest" description="Disordered" evidence="1">
    <location>
        <begin position="535"/>
        <end position="555"/>
    </location>
</feature>
<evidence type="ECO:0000256" key="1">
    <source>
        <dbReference type="SAM" id="MobiDB-lite"/>
    </source>
</evidence>
<feature type="region of interest" description="Disordered" evidence="1">
    <location>
        <begin position="369"/>
        <end position="389"/>
    </location>
</feature>
<name>A0A8H7NV19_9APHY</name>
<dbReference type="EMBL" id="JADOXO010000389">
    <property type="protein sequence ID" value="KAF9805354.1"/>
    <property type="molecule type" value="Genomic_DNA"/>
</dbReference>
<feature type="compositionally biased region" description="Polar residues" evidence="1">
    <location>
        <begin position="708"/>
        <end position="748"/>
    </location>
</feature>
<dbReference type="CDD" id="cd10910">
    <property type="entry name" value="PIN_limkain_b1_N_like"/>
    <property type="match status" value="1"/>
</dbReference>
<reference evidence="2" key="2">
    <citation type="journal article" name="Front. Microbiol.">
        <title>Degradative Capacity of Two Strains of Rhodonia placenta: From Phenotype to Genotype.</title>
        <authorList>
            <person name="Kolle M."/>
            <person name="Horta M.A.C."/>
            <person name="Nowrousian M."/>
            <person name="Ohm R.A."/>
            <person name="Benz J.P."/>
            <person name="Pilgard A."/>
        </authorList>
    </citation>
    <scope>NUCLEOTIDE SEQUENCE</scope>
    <source>
        <strain evidence="2">FPRL280</strain>
    </source>
</reference>
<organism evidence="2 3">
    <name type="scientific">Rhodonia placenta</name>
    <dbReference type="NCBI Taxonomy" id="104341"/>
    <lineage>
        <taxon>Eukaryota</taxon>
        <taxon>Fungi</taxon>
        <taxon>Dikarya</taxon>
        <taxon>Basidiomycota</taxon>
        <taxon>Agaricomycotina</taxon>
        <taxon>Agaricomycetes</taxon>
        <taxon>Polyporales</taxon>
        <taxon>Adustoporiaceae</taxon>
        <taxon>Rhodonia</taxon>
    </lineage>
</organism>
<sequence length="820" mass="87284">MTDHDSDVAIFWDYAPGYDIIENIRQIAHKYGSVKLFKAYLEISEQPSPNSSRLRSELQSCGVSLTDCPHNGRKDVADKMMMVLVAPNSAHASLRSQASTILDWEADVLGKRTGNANTNMHRRTQSSGSTLVPSPIAQRGARRLSFREISSTPNVEFLQPSPDIIDPRHRSTRSQSNSSAKKPVIPGLSSSSSSAPQSAFITPIRKNDPLPAIDDACSSTQGQRSETGTIVDLNDHLRSLDEERSRSIIEPFIASGSEARLEAYIRIPRPCSAPASMPQSEPTILLEAADCEDRPSVATPPISNCQDIAILSDVAGQLATETYRCPAPQIAHNDRSTAGSIELLDPEPACTQALTAGAKTATPALSSPVEQFRTRDNTPGYPQTSFSTVPPTPLDPAVSAYTPAQRQVPTLFIPLVRALEISRSQGFEAPLYNRVAFIMLQRYPDTYEAAGVSRWKEYESLAVEEGIITVGGSESRPTVSLAPAWQGSTIAVSSSTGETPTSAGSSAPSVLNTPISSPGYCGRADVSPLVVPQTLDGTQKPPILTRIPPPESVGPPNTLASTIETSRRDVPAQFVPLVRSLERALSLGYDALMQGSIAHQVGRDYPDAYELAGVKHWTDYAALAEKAGIVISGGPETKKWMSLAPAWRPMIVLAPASTAGSSSSSKSTNTPTTDQMFSPSSTTSVFGASASGSLSAVEAADIVTVSGPFSRSLNNVPSSASARESTYVRTGTSQGVTTMGQTPSTPQQDAPPHLNHTAAFSNKSQPRPSASSTSSSQPWPEDFKNQAASTQPSGTPLPTAPAKYKTLIQLLEKHRSAGVL</sequence>
<evidence type="ECO:0000313" key="3">
    <source>
        <dbReference type="Proteomes" id="UP000639403"/>
    </source>
</evidence>
<reference evidence="2" key="1">
    <citation type="submission" date="2020-11" db="EMBL/GenBank/DDBJ databases">
        <authorList>
            <person name="Koelle M."/>
            <person name="Horta M.A.C."/>
            <person name="Nowrousian M."/>
            <person name="Ohm R.A."/>
            <person name="Benz P."/>
            <person name="Pilgard A."/>
        </authorList>
    </citation>
    <scope>NUCLEOTIDE SEQUENCE</scope>
    <source>
        <strain evidence="2">FPRL280</strain>
    </source>
</reference>
<feature type="region of interest" description="Disordered" evidence="1">
    <location>
        <begin position="152"/>
        <end position="225"/>
    </location>
</feature>